<dbReference type="AlphaFoldDB" id="A0A840UDR8"/>
<protein>
    <submittedName>
        <fullName evidence="1">Uncharacterized protein</fullName>
    </submittedName>
</protein>
<name>A0A840UDR8_9GAMM</name>
<reference evidence="1 2" key="1">
    <citation type="submission" date="2020-08" db="EMBL/GenBank/DDBJ databases">
        <title>Genomic Encyclopedia of Type Strains, Phase IV (KMG-IV): sequencing the most valuable type-strain genomes for metagenomic binning, comparative biology and taxonomic classification.</title>
        <authorList>
            <person name="Goeker M."/>
        </authorList>
    </citation>
    <scope>NUCLEOTIDE SEQUENCE [LARGE SCALE GENOMIC DNA]</scope>
    <source>
        <strain evidence="1 2">DSM 22359</strain>
    </source>
</reference>
<evidence type="ECO:0000313" key="1">
    <source>
        <dbReference type="EMBL" id="MBB5322343.1"/>
    </source>
</evidence>
<evidence type="ECO:0000313" key="2">
    <source>
        <dbReference type="Proteomes" id="UP000591735"/>
    </source>
</evidence>
<proteinExistence type="predicted"/>
<keyword evidence="2" id="KW-1185">Reference proteome</keyword>
<dbReference type="SUPFAM" id="SSF69279">
    <property type="entry name" value="Phage tail proteins"/>
    <property type="match status" value="1"/>
</dbReference>
<organism evidence="1 2">
    <name type="scientific">Marinobacter oulmenensis</name>
    <dbReference type="NCBI Taxonomy" id="643747"/>
    <lineage>
        <taxon>Bacteria</taxon>
        <taxon>Pseudomonadati</taxon>
        <taxon>Pseudomonadota</taxon>
        <taxon>Gammaproteobacteria</taxon>
        <taxon>Pseudomonadales</taxon>
        <taxon>Marinobacteraceae</taxon>
        <taxon>Marinobacter</taxon>
    </lineage>
</organism>
<comment type="caution">
    <text evidence="1">The sequence shown here is derived from an EMBL/GenBank/DDBJ whole genome shotgun (WGS) entry which is preliminary data.</text>
</comment>
<dbReference type="RefSeq" id="WP_183705445.1">
    <property type="nucleotide sequence ID" value="NZ_JACHFE010000008.1"/>
</dbReference>
<sequence length="823" mass="90198">MGYRPPERTAPVTLTVGYKAPGLYHPRVLTENYQPPALGEPQCLPEQYQAPNIADGLTLLTPYSPPAFAPIALDTRYIALAGFEPVTLYTPYQPLALGKPIVITEGYKALDLGQPRVLATDYTPPAITARVTIVDPYAPPERSLPLVLTNGITDESDEPDAEGRLLADLPRPVPAITFAAFGAQDTTYNPPPLLSAVVLRVGYIALPLDNHVELSEQIEPESSTYGNLRADTPAPRFSLTATGTGETIAAGALAAQLPATNPPVALTSEAVQNLDLPDNDGTSTRTRHGTRYPDAWQGLAFRQHHGQPMALLLQADNQAMEQRRNSLAAPQAEMIRFQRPIRQGHQHGIDAGSHIQAPYAEAIRTRASQQERHQHGIDRHGNSGLPHADTIKRRPSVRLAEQQAQPAGRGLGIGNREAWPAGTRLEVRWTKADHPAPGYWWPIYQPPGLQVVMPTDDYQPPALRCPVLLGKGYPQQPYCPPEPEQPTIIIPIREEYRVINDFSITELDGTPLSAEDFSASIDADSWTWSWNTRIPASAMPQVRPDTTTRVELIATINGEPLRLVVENIQRERKFGESWLRVSGRGRAALLADPVAPVIQYTNDTALTAQQALAEALQDNGVPIGWNLDWQIEDWQIPAGIWSHNGTWIDAAKRIAEAGGGYVQAHDTDQTLQILPRYPTAPWAWDSATPAISLPEDVVEVEGIDWQEKPAYNAVWVHGGEQGRADRIIIGSTGGTNPAPTIVDELATDPAMTRQRGLALLGDTGKQANISLRLPVLPETGLIRPGALIEYHEQGNTRRGLVRSLSVRHNWPELWQTIGVETHE</sequence>
<gene>
    <name evidence="1" type="ORF">HNR38_002844</name>
</gene>
<dbReference type="Proteomes" id="UP000591735">
    <property type="component" value="Unassembled WGS sequence"/>
</dbReference>
<accession>A0A840UDR8</accession>
<dbReference type="EMBL" id="JACHFE010000008">
    <property type="protein sequence ID" value="MBB5322343.1"/>
    <property type="molecule type" value="Genomic_DNA"/>
</dbReference>